<dbReference type="CDD" id="cd06164">
    <property type="entry name" value="S2P-M50_SpoIVFB_CBS"/>
    <property type="match status" value="1"/>
</dbReference>
<evidence type="ECO:0000256" key="16">
    <source>
        <dbReference type="PIRSR" id="PIRSR006404-2"/>
    </source>
</evidence>
<keyword evidence="12 17" id="KW-0129">CBS domain</keyword>
<dbReference type="Pfam" id="PF00571">
    <property type="entry name" value="CBS"/>
    <property type="match status" value="1"/>
</dbReference>
<sequence length="378" mass="43428">MKGSFQIARVYGIPIQLHWSFFLILAWIVYTVLTKKGYWDWHSLGWTSLSVFVLFFCVVLHELGHALTARRYGVKTRNILLLPIGGLAVLERLPDKPNQELLVALAGPMVNVGLAVFFSPLLLLLSNGKVQQIFGFILQSEGNFFARNILPWEWFIFGLVALNLTVAVFNLLPAFPMDGGRILRAFLSIRLKRIRATRIATFLGQLFAVILLALAWEYENWAAGIIGVFVYFNATVEYRAARQDQFLEKFQVKDALRKRFSRIYPEDQMQLAYRLLEQDKEHSFLIFDRWQNLRAVLSEEVLLDAAKKEKLEQRVDHWQSTDFEYMLDTDPLRSALVKMQENGVGALPVCNKHGRLLGLVDQSGINHFLGLQRQLAKQ</sequence>
<evidence type="ECO:0000256" key="13">
    <source>
        <dbReference type="ARBA" id="ARBA00023136"/>
    </source>
</evidence>
<feature type="binding site" evidence="16">
    <location>
        <position position="65"/>
    </location>
    <ligand>
        <name>Zn(2+)</name>
        <dbReference type="ChEBI" id="CHEBI:29105"/>
        <note>catalytic</note>
    </ligand>
</feature>
<dbReference type="GO" id="GO:0005886">
    <property type="term" value="C:plasma membrane"/>
    <property type="evidence" value="ECO:0007669"/>
    <property type="project" value="UniProtKB-SubCell"/>
</dbReference>
<evidence type="ECO:0000256" key="10">
    <source>
        <dbReference type="ARBA" id="ARBA00022989"/>
    </source>
</evidence>
<evidence type="ECO:0000313" key="19">
    <source>
        <dbReference type="EMBL" id="PHN03905.1"/>
    </source>
</evidence>
<feature type="domain" description="CBS" evidence="18">
    <location>
        <begin position="319"/>
        <end position="375"/>
    </location>
</feature>
<evidence type="ECO:0000256" key="17">
    <source>
        <dbReference type="PROSITE-ProRule" id="PRU00703"/>
    </source>
</evidence>
<evidence type="ECO:0000256" key="2">
    <source>
        <dbReference type="ARBA" id="ARBA00007931"/>
    </source>
</evidence>
<reference evidence="19 20" key="1">
    <citation type="submission" date="2017-10" db="EMBL/GenBank/DDBJ databases">
        <title>The draft genome sequence of Lewinella nigricans NBRC 102662.</title>
        <authorList>
            <person name="Wang K."/>
        </authorList>
    </citation>
    <scope>NUCLEOTIDE SEQUENCE [LARGE SCALE GENOMIC DNA]</scope>
    <source>
        <strain evidence="19 20">NBRC 102662</strain>
    </source>
</reference>
<dbReference type="EMBL" id="PDUD01000028">
    <property type="protein sequence ID" value="PHN03905.1"/>
    <property type="molecule type" value="Genomic_DNA"/>
</dbReference>
<dbReference type="PANTHER" id="PTHR39188:SF3">
    <property type="entry name" value="STAGE IV SPORULATION PROTEIN FB"/>
    <property type="match status" value="1"/>
</dbReference>
<dbReference type="InterPro" id="IPR008915">
    <property type="entry name" value="Peptidase_M50"/>
</dbReference>
<organism evidence="19 20">
    <name type="scientific">Flavilitoribacter nigricans (strain ATCC 23147 / DSM 23189 / NBRC 102662 / NCIMB 1420 / SS-2)</name>
    <name type="common">Lewinella nigricans</name>
    <dbReference type="NCBI Taxonomy" id="1122177"/>
    <lineage>
        <taxon>Bacteria</taxon>
        <taxon>Pseudomonadati</taxon>
        <taxon>Bacteroidota</taxon>
        <taxon>Saprospiria</taxon>
        <taxon>Saprospirales</taxon>
        <taxon>Lewinellaceae</taxon>
        <taxon>Flavilitoribacter</taxon>
    </lineage>
</organism>
<dbReference type="GO" id="GO:0006508">
    <property type="term" value="P:proteolysis"/>
    <property type="evidence" value="ECO:0007669"/>
    <property type="project" value="UniProtKB-KW"/>
</dbReference>
<dbReference type="InterPro" id="IPR016483">
    <property type="entry name" value="UCP006404_Pept_M50_CBS"/>
</dbReference>
<gene>
    <name evidence="19" type="ORF">CRP01_23830</name>
</gene>
<evidence type="ECO:0000256" key="12">
    <source>
        <dbReference type="ARBA" id="ARBA00023122"/>
    </source>
</evidence>
<dbReference type="CDD" id="cd02205">
    <property type="entry name" value="CBS_pair_SF"/>
    <property type="match status" value="1"/>
</dbReference>
<feature type="transmembrane region" description="Helical" evidence="14">
    <location>
        <begin position="101"/>
        <end position="125"/>
    </location>
</feature>
<dbReference type="SMART" id="SM00116">
    <property type="entry name" value="CBS"/>
    <property type="match status" value="2"/>
</dbReference>
<feature type="binding site" evidence="16">
    <location>
        <position position="178"/>
    </location>
    <ligand>
        <name>Zn(2+)</name>
        <dbReference type="ChEBI" id="CHEBI:29105"/>
        <note>catalytic</note>
    </ligand>
</feature>
<keyword evidence="10 14" id="KW-1133">Transmembrane helix</keyword>
<dbReference type="AlphaFoldDB" id="A0A2D0N5X9"/>
<dbReference type="Gene3D" id="3.10.580.10">
    <property type="entry name" value="CBS-domain"/>
    <property type="match status" value="1"/>
</dbReference>
<feature type="transmembrane region" description="Helical" evidence="14">
    <location>
        <begin position="196"/>
        <end position="215"/>
    </location>
</feature>
<dbReference type="SUPFAM" id="SSF54631">
    <property type="entry name" value="CBS-domain pair"/>
    <property type="match status" value="1"/>
</dbReference>
<keyword evidence="3 14" id="KW-1003">Cell membrane</keyword>
<evidence type="ECO:0000256" key="1">
    <source>
        <dbReference type="ARBA" id="ARBA00004651"/>
    </source>
</evidence>
<dbReference type="Proteomes" id="UP000223913">
    <property type="component" value="Unassembled WGS sequence"/>
</dbReference>
<dbReference type="PANTHER" id="PTHR39188">
    <property type="entry name" value="MEMBRANE-ASSOCIATED ZINC METALLOPROTEASE M50B"/>
    <property type="match status" value="1"/>
</dbReference>
<keyword evidence="6 14" id="KW-0479">Metal-binding</keyword>
<protein>
    <recommendedName>
        <fullName evidence="14">Zinc metalloprotease</fullName>
    </recommendedName>
</protein>
<name>A0A2D0N5X9_FLAN2</name>
<dbReference type="InterPro" id="IPR000644">
    <property type="entry name" value="CBS_dom"/>
</dbReference>
<comment type="caution">
    <text evidence="19">The sequence shown here is derived from an EMBL/GenBank/DDBJ whole genome shotgun (WGS) entry which is preliminary data.</text>
</comment>
<dbReference type="GO" id="GO:0008237">
    <property type="term" value="F:metallopeptidase activity"/>
    <property type="evidence" value="ECO:0007669"/>
    <property type="project" value="UniProtKB-UniRule"/>
</dbReference>
<proteinExistence type="inferred from homology"/>
<dbReference type="Pfam" id="PF02163">
    <property type="entry name" value="Peptidase_M50"/>
    <property type="match status" value="1"/>
</dbReference>
<evidence type="ECO:0000259" key="18">
    <source>
        <dbReference type="PROSITE" id="PS51371"/>
    </source>
</evidence>
<dbReference type="InterPro" id="IPR046342">
    <property type="entry name" value="CBS_dom_sf"/>
</dbReference>
<keyword evidence="11 14" id="KW-0482">Metalloprotease</keyword>
<dbReference type="OrthoDB" id="9800627at2"/>
<dbReference type="RefSeq" id="WP_099152618.1">
    <property type="nucleotide sequence ID" value="NZ_PDUD01000028.1"/>
</dbReference>
<evidence type="ECO:0000256" key="9">
    <source>
        <dbReference type="ARBA" id="ARBA00022833"/>
    </source>
</evidence>
<feature type="transmembrane region" description="Helical" evidence="14">
    <location>
        <begin position="221"/>
        <end position="241"/>
    </location>
</feature>
<dbReference type="PIRSF" id="PIRSF006404">
    <property type="entry name" value="UCP006404_Pept_M50_CBS"/>
    <property type="match status" value="1"/>
</dbReference>
<feature type="binding site" evidence="16">
    <location>
        <position position="61"/>
    </location>
    <ligand>
        <name>Zn(2+)</name>
        <dbReference type="ChEBI" id="CHEBI:29105"/>
        <note>catalytic</note>
    </ligand>
</feature>
<evidence type="ECO:0000256" key="15">
    <source>
        <dbReference type="PIRSR" id="PIRSR006404-1"/>
    </source>
</evidence>
<keyword evidence="5 14" id="KW-0812">Transmembrane</keyword>
<feature type="active site" evidence="15">
    <location>
        <position position="62"/>
    </location>
</feature>
<evidence type="ECO:0000256" key="14">
    <source>
        <dbReference type="PIRNR" id="PIRNR006404"/>
    </source>
</evidence>
<accession>A0A2D0N5X9</accession>
<keyword evidence="13 14" id="KW-0472">Membrane</keyword>
<dbReference type="PROSITE" id="PS51371">
    <property type="entry name" value="CBS"/>
    <property type="match status" value="1"/>
</dbReference>
<keyword evidence="8 14" id="KW-0378">Hydrolase</keyword>
<keyword evidence="20" id="KW-1185">Reference proteome</keyword>
<evidence type="ECO:0000256" key="4">
    <source>
        <dbReference type="ARBA" id="ARBA00022670"/>
    </source>
</evidence>
<feature type="transmembrane region" description="Helical" evidence="14">
    <location>
        <begin position="12"/>
        <end position="33"/>
    </location>
</feature>
<dbReference type="GO" id="GO:0046872">
    <property type="term" value="F:metal ion binding"/>
    <property type="evidence" value="ECO:0007669"/>
    <property type="project" value="UniProtKB-UniRule"/>
</dbReference>
<evidence type="ECO:0000256" key="5">
    <source>
        <dbReference type="ARBA" id="ARBA00022692"/>
    </source>
</evidence>
<feature type="transmembrane region" description="Helical" evidence="14">
    <location>
        <begin position="45"/>
        <end position="67"/>
    </location>
</feature>
<evidence type="ECO:0000256" key="6">
    <source>
        <dbReference type="ARBA" id="ARBA00022723"/>
    </source>
</evidence>
<evidence type="ECO:0000256" key="11">
    <source>
        <dbReference type="ARBA" id="ARBA00023049"/>
    </source>
</evidence>
<comment type="similarity">
    <text evidence="2 14">Belongs to the peptidase M50B family.</text>
</comment>
<evidence type="ECO:0000256" key="3">
    <source>
        <dbReference type="ARBA" id="ARBA00022475"/>
    </source>
</evidence>
<feature type="transmembrane region" description="Helical" evidence="14">
    <location>
        <begin position="154"/>
        <end position="175"/>
    </location>
</feature>
<keyword evidence="4 14" id="KW-0645">Protease</keyword>
<evidence type="ECO:0000313" key="20">
    <source>
        <dbReference type="Proteomes" id="UP000223913"/>
    </source>
</evidence>
<evidence type="ECO:0000256" key="8">
    <source>
        <dbReference type="ARBA" id="ARBA00022801"/>
    </source>
</evidence>
<comment type="subcellular location">
    <subcellularLocation>
        <location evidence="1 14">Cell membrane</location>
        <topology evidence="1 14">Multi-pass membrane protein</topology>
    </subcellularLocation>
</comment>
<evidence type="ECO:0000256" key="7">
    <source>
        <dbReference type="ARBA" id="ARBA00022737"/>
    </source>
</evidence>
<comment type="cofactor">
    <cofactor evidence="14 16">
        <name>Zn(2+)</name>
        <dbReference type="ChEBI" id="CHEBI:29105"/>
    </cofactor>
    <text evidence="14 16">Binds 1 zinc ion per subunit.</text>
</comment>
<keyword evidence="7" id="KW-0677">Repeat</keyword>
<keyword evidence="9 14" id="KW-0862">Zinc</keyword>